<keyword evidence="6" id="KW-0227">DNA damage</keyword>
<feature type="region of interest" description="Disordered" evidence="9">
    <location>
        <begin position="1"/>
        <end position="79"/>
    </location>
</feature>
<feature type="compositionally biased region" description="Low complexity" evidence="9">
    <location>
        <begin position="44"/>
        <end position="53"/>
    </location>
</feature>
<dbReference type="InterPro" id="IPR032430">
    <property type="entry name" value="Blm10_mid"/>
</dbReference>
<keyword evidence="8" id="KW-0539">Nucleus</keyword>
<proteinExistence type="inferred from homology"/>
<dbReference type="EMBL" id="JMSN01000062">
    <property type="protein sequence ID" value="KDN43334.1"/>
    <property type="molecule type" value="Genomic_DNA"/>
</dbReference>
<feature type="domain" description="Proteasome activator Blm10 middle HEAT repeats region" evidence="11">
    <location>
        <begin position="527"/>
        <end position="1061"/>
    </location>
</feature>
<feature type="domain" description="Proteasome activator complex subunit 4 C-terminal" evidence="10">
    <location>
        <begin position="1992"/>
        <end position="2079"/>
    </location>
</feature>
<protein>
    <recommendedName>
        <fullName evidence="15">ARM repeat-containing protein</fullName>
    </recommendedName>
</protein>
<dbReference type="STRING" id="1037660.A0A066VX28"/>
<dbReference type="Gene3D" id="1.25.10.10">
    <property type="entry name" value="Leucine-rich Repeat Variant"/>
    <property type="match status" value="1"/>
</dbReference>
<feature type="compositionally biased region" description="Polar residues" evidence="9">
    <location>
        <begin position="481"/>
        <end position="493"/>
    </location>
</feature>
<evidence type="ECO:0000259" key="12">
    <source>
        <dbReference type="Pfam" id="PF23096"/>
    </source>
</evidence>
<evidence type="ECO:0000256" key="9">
    <source>
        <dbReference type="SAM" id="MobiDB-lite"/>
    </source>
</evidence>
<evidence type="ECO:0000259" key="11">
    <source>
        <dbReference type="Pfam" id="PF16507"/>
    </source>
</evidence>
<dbReference type="RefSeq" id="XP_013242353.1">
    <property type="nucleotide sequence ID" value="XM_013386899.1"/>
</dbReference>
<gene>
    <name evidence="13" type="ORF">K437DRAFT_274941</name>
</gene>
<keyword evidence="14" id="KW-1185">Reference proteome</keyword>
<dbReference type="GO" id="GO:0005829">
    <property type="term" value="C:cytosol"/>
    <property type="evidence" value="ECO:0007669"/>
    <property type="project" value="TreeGrafter"/>
</dbReference>
<dbReference type="InterPro" id="IPR035309">
    <property type="entry name" value="PSME4"/>
</dbReference>
<evidence type="ECO:0000256" key="1">
    <source>
        <dbReference type="ARBA" id="ARBA00004324"/>
    </source>
</evidence>
<evidence type="ECO:0000256" key="5">
    <source>
        <dbReference type="ARBA" id="ARBA00022737"/>
    </source>
</evidence>
<evidence type="ECO:0000256" key="4">
    <source>
        <dbReference type="ARBA" id="ARBA00022490"/>
    </source>
</evidence>
<reference evidence="13 14" key="1">
    <citation type="submission" date="2014-05" db="EMBL/GenBank/DDBJ databases">
        <title>Draft genome sequence of a rare smut relative, Tilletiaria anomala UBC 951.</title>
        <authorList>
            <consortium name="DOE Joint Genome Institute"/>
            <person name="Toome M."/>
            <person name="Kuo A."/>
            <person name="Henrissat B."/>
            <person name="Lipzen A."/>
            <person name="Tritt A."/>
            <person name="Yoshinaga Y."/>
            <person name="Zane M."/>
            <person name="Barry K."/>
            <person name="Grigoriev I.V."/>
            <person name="Spatafora J.W."/>
            <person name="Aimea M.C."/>
        </authorList>
    </citation>
    <scope>NUCLEOTIDE SEQUENCE [LARGE SCALE GENOMIC DNA]</scope>
    <source>
        <strain evidence="13 14">UBC 951</strain>
    </source>
</reference>
<feature type="region of interest" description="Disordered" evidence="9">
    <location>
        <begin position="475"/>
        <end position="507"/>
    </location>
</feature>
<dbReference type="GO" id="GO:0006281">
    <property type="term" value="P:DNA repair"/>
    <property type="evidence" value="ECO:0007669"/>
    <property type="project" value="UniProtKB-KW"/>
</dbReference>
<evidence type="ECO:0000256" key="3">
    <source>
        <dbReference type="ARBA" id="ARBA00005739"/>
    </source>
</evidence>
<dbReference type="GeneID" id="25266593"/>
<evidence type="ECO:0000256" key="8">
    <source>
        <dbReference type="ARBA" id="ARBA00023242"/>
    </source>
</evidence>
<dbReference type="Pfam" id="PF11919">
    <property type="entry name" value="PSME4_C"/>
    <property type="match status" value="1"/>
</dbReference>
<dbReference type="PANTHER" id="PTHR32170:SF3">
    <property type="entry name" value="PROTEASOME ACTIVATOR COMPLEX SUBUNIT 4"/>
    <property type="match status" value="1"/>
</dbReference>
<dbReference type="InterPro" id="IPR021843">
    <property type="entry name" value="PSME4_C"/>
</dbReference>
<comment type="subcellular location">
    <subcellularLocation>
        <location evidence="2">Cytoplasm</location>
    </subcellularLocation>
    <subcellularLocation>
        <location evidence="1">Nucleus speckle</location>
    </subcellularLocation>
</comment>
<evidence type="ECO:0000256" key="2">
    <source>
        <dbReference type="ARBA" id="ARBA00004496"/>
    </source>
</evidence>
<organism evidence="13 14">
    <name type="scientific">Tilletiaria anomala (strain ATCC 24038 / CBS 436.72 / UBC 951)</name>
    <dbReference type="NCBI Taxonomy" id="1037660"/>
    <lineage>
        <taxon>Eukaryota</taxon>
        <taxon>Fungi</taxon>
        <taxon>Dikarya</taxon>
        <taxon>Basidiomycota</taxon>
        <taxon>Ustilaginomycotina</taxon>
        <taxon>Exobasidiomycetes</taxon>
        <taxon>Georgefischeriales</taxon>
        <taxon>Tilletiariaceae</taxon>
        <taxon>Tilletiaria</taxon>
    </lineage>
</organism>
<sequence length="2080" mass="234850">MDEQDFEDILEIDSPDEPLVDIEDEEEDQENAALDQDQQHARKSTSATAAARKFSNRSKLAEGSKGNTTRDPRKEMLDWPQSLPYPCETLEEFDDRLEFVARRLIDVVRTKDFDIGLVQWNHKLQCLLSLKYPMKRVMRARLARLYYHLSVMPGLDARLVELCAQMCMTLVESKKRIDIRDLVLPWRPLYDLLEKDLFPKQRRTGLTNVSTTLLDLAESAQRFFHPRATREMLHTFLPRMDGNSFDSVIATQAFLVHFLPISHGQPHVWLKMMFRLWQSFESSLWDDQMLDLLARLADMHVLNPEQGDEQLVMHQAGMNADPVDWLREAGISSLPPPSSSEDSDDEDEGMAPLDVAGSPSAVNGESRSSIPSKSTASDTPPPGSLWRDVGIFTDAQYTLIMTKCLRSAGLPVGANKAANSALMAQSSLARTGSDASASGTTLNMKKPSDRLQSFATIIAFSISPDGPVHLLEEEQVAEGSATASEGSTPTVANTPMEGRSPRLGPKEANTTGGVQTFLAGSKAIDHLARFIQATESFFHPSNWGAWQIQLSSLVQYLTWEFLRRIKEEEKPDCNVPKSKRINKLIRRTFVKILRHVCLMSMFAKDPLTVSNSQLALKRMAIIEPDLIVPEILSRAVPSLEALETTHRTTSVISSLGTMSFPITARHLYPEGAKHLVPLMNLCLPGIDLNDPIKTIATSVFYLMVVISLKIDDLNRPELSSNEGISLQQQHEPPSIMDVDPEMERRLDFTDEENKAFDEAQHQLVKMSTSAAEEWAVGFFRRVLQLFEALPEEGKNGRIGGKSEQQVVTSVLGACDVICGSLSPYLFDTCFNIVAEHCASNVSANSVSVVGALIGSFARASSGKVLKRMLPQCMSAIQYELDNGASAVRTTKTTEAVAADTALHWHLHILIHSLSGSGPRLLAHKEELIRFMLMLVERCKNERTYSITSRLVAKIVVVLSFYYPNESHFVNADEWASDEMQTNSHLHWGKLYTAKEAKVSWHVPSKDEIDMVLELFDRFATPLLDEVDNLLRSNQPRDKNWSTDFCRLLSYVKQIHSAVPHLILLPETGGGAEASDAGIEEPEFIRPPPRFKSTFLLKDPDDLRYQKALSFRQRFGNTLLLAAQTTQQSDAEDQIDCVKLLLRSIRSFMTQYAFSSDDDAANSHQLSFYRNMTKLYAKQKHFPRVFWIRRAAFYNTSRSRLNSFHRRRTQLDDELISFVLEMCLSNYVGIRKTAQNSLESITSHFDGTKALSFPKLFEAIKPGVSDDRMKGALYVLGSKGYSNMAILDARFSLRYVTGLLAAQHHSKPSIQKLVRGILGDFVVRFAEPSTSKARLATPEPLLEAASFLEGGLSEQHRQSDTVLLQKVEAFRQQRIRLVDQLHTDLAIQVLEIAQAKETHWAFALYAAKLLRVLVRRDKPLSPDLARYFAEQINSDNPQMRRSAQIGLVKVLYLLKLRTMCKTEEDLVLMRTSNPLKRVEQLPSPVGQGLTDAYFADFASELSVDSKLRDKTSQGWLVWSDSAAYYALPSEGTDTAFDWDPTSAAAVTAAREVMSQETWWKKLFEHLSQEKDRDFIGAETINFIKSIFQVYGHVMLEYVQTQTEAYIQERDRHKHRAAAEIISGVVRGAKHWPLPVQDRLWKWLGGLLPRIFKEATPDSQPAWQMCVEYMLHQRDPRRAVPLVKYVLQTAKDSIAKEGDSPWEQSKAQNLLRGVLVSLDTKFSPWAKDFITLYDAHFASEYVEVRVFISESLADLELLGAHPSFGSVDLFLKDCLQNTGSLLARPGMYKARLERLSKQLTQWRTERVPTSQGSSQYDRAAMTALYWINTTMGDHRNSALACEVIPFLPHIFAMLELHDNRELSVEARKVLTRISTFPYASESVPLLVHQIIDLIRSSKESWRLRLDALPVLQVVYFQNLFYLDPPLMQDIIELLFGLLTDPHLEVREMAATTLSGIVRCSQRKLIKRLKDRFTAIVLETRLPKRTSPEFGSKLVKLHSGLLGATALISAFPYEIPPWMPAFICDTVAQHAEDPVPISTTIRKCAADFKRTHQDTWEQDSKKFSAEQLQEVTDFTLGRSDYFA</sequence>
<name>A0A066VX28_TILAU</name>
<dbReference type="Pfam" id="PF23096">
    <property type="entry name" value="HEAT_PSME4"/>
    <property type="match status" value="1"/>
</dbReference>
<evidence type="ECO:0000259" key="10">
    <source>
        <dbReference type="Pfam" id="PF11919"/>
    </source>
</evidence>
<keyword evidence="7" id="KW-0234">DNA repair</keyword>
<dbReference type="HOGENOM" id="CLU_000772_3_0_1"/>
<dbReference type="InterPro" id="IPR055455">
    <property type="entry name" value="HEAT_PSME4"/>
</dbReference>
<accession>A0A066VX28</accession>
<evidence type="ECO:0000313" key="13">
    <source>
        <dbReference type="EMBL" id="KDN43334.1"/>
    </source>
</evidence>
<feature type="region of interest" description="Disordered" evidence="9">
    <location>
        <begin position="329"/>
        <end position="384"/>
    </location>
</feature>
<dbReference type="PANTHER" id="PTHR32170">
    <property type="entry name" value="PROTEASOME ACTIVATOR COMPLEX SUBUNIT 4"/>
    <property type="match status" value="1"/>
</dbReference>
<evidence type="ECO:0000256" key="6">
    <source>
        <dbReference type="ARBA" id="ARBA00022763"/>
    </source>
</evidence>
<keyword evidence="4" id="KW-0963">Cytoplasm</keyword>
<keyword evidence="5" id="KW-0677">Repeat</keyword>
<dbReference type="InterPro" id="IPR011989">
    <property type="entry name" value="ARM-like"/>
</dbReference>
<dbReference type="GO" id="GO:0070628">
    <property type="term" value="F:proteasome binding"/>
    <property type="evidence" value="ECO:0007669"/>
    <property type="project" value="InterPro"/>
</dbReference>
<dbReference type="Pfam" id="PF16507">
    <property type="entry name" value="HEAT_PSME4_mid"/>
    <property type="match status" value="1"/>
</dbReference>
<evidence type="ECO:0000256" key="7">
    <source>
        <dbReference type="ARBA" id="ARBA00023204"/>
    </source>
</evidence>
<dbReference type="GO" id="GO:0016607">
    <property type="term" value="C:nuclear speck"/>
    <property type="evidence" value="ECO:0007669"/>
    <property type="project" value="UniProtKB-SubCell"/>
</dbReference>
<feature type="compositionally biased region" description="Basic and acidic residues" evidence="9">
    <location>
        <begin position="68"/>
        <end position="77"/>
    </location>
</feature>
<dbReference type="OMA" id="PYTRTWD"/>
<dbReference type="Proteomes" id="UP000027361">
    <property type="component" value="Unassembled WGS sequence"/>
</dbReference>
<feature type="compositionally biased region" description="Acidic residues" evidence="9">
    <location>
        <begin position="1"/>
        <end position="30"/>
    </location>
</feature>
<evidence type="ECO:0000313" key="14">
    <source>
        <dbReference type="Proteomes" id="UP000027361"/>
    </source>
</evidence>
<feature type="domain" description="Proteasome activator complex subunit 4-like HEAT repeat-like" evidence="12">
    <location>
        <begin position="1510"/>
        <end position="1689"/>
    </location>
</feature>
<comment type="caution">
    <text evidence="13">The sequence shown here is derived from an EMBL/GenBank/DDBJ whole genome shotgun (WGS) entry which is preliminary data.</text>
</comment>
<evidence type="ECO:0008006" key="15">
    <source>
        <dbReference type="Google" id="ProtNLM"/>
    </source>
</evidence>
<dbReference type="InParanoid" id="A0A066VX28"/>
<dbReference type="GO" id="GO:0010499">
    <property type="term" value="P:proteasomal ubiquitin-independent protein catabolic process"/>
    <property type="evidence" value="ECO:0007669"/>
    <property type="project" value="TreeGrafter"/>
</dbReference>
<dbReference type="InterPro" id="IPR016024">
    <property type="entry name" value="ARM-type_fold"/>
</dbReference>
<feature type="compositionally biased region" description="Polar residues" evidence="9">
    <location>
        <begin position="360"/>
        <end position="378"/>
    </location>
</feature>
<comment type="similarity">
    <text evidence="3">Belongs to the BLM10 family.</text>
</comment>
<dbReference type="SUPFAM" id="SSF48371">
    <property type="entry name" value="ARM repeat"/>
    <property type="match status" value="1"/>
</dbReference>
<dbReference type="OrthoDB" id="17907at2759"/>
<dbReference type="GO" id="GO:0016504">
    <property type="term" value="F:peptidase activator activity"/>
    <property type="evidence" value="ECO:0007669"/>
    <property type="project" value="InterPro"/>
</dbReference>